<dbReference type="Proteomes" id="UP000621631">
    <property type="component" value="Unassembled WGS sequence"/>
</dbReference>
<feature type="transmembrane region" description="Helical" evidence="6">
    <location>
        <begin position="49"/>
        <end position="70"/>
    </location>
</feature>
<dbReference type="SUPFAM" id="SSF103473">
    <property type="entry name" value="MFS general substrate transporter"/>
    <property type="match status" value="1"/>
</dbReference>
<proteinExistence type="predicted"/>
<evidence type="ECO:0000256" key="4">
    <source>
        <dbReference type="ARBA" id="ARBA00022989"/>
    </source>
</evidence>
<keyword evidence="3 6" id="KW-0812">Transmembrane</keyword>
<feature type="transmembrane region" description="Helical" evidence="6">
    <location>
        <begin position="202"/>
        <end position="225"/>
    </location>
</feature>
<dbReference type="PANTHER" id="PTHR42718:SF9">
    <property type="entry name" value="MAJOR FACILITATOR SUPERFAMILY MULTIDRUG TRANSPORTER MFSC"/>
    <property type="match status" value="1"/>
</dbReference>
<organism evidence="8 9">
    <name type="scientific">Virgibacillus halodenitrificans</name>
    <name type="common">Bacillus halodenitrificans</name>
    <dbReference type="NCBI Taxonomy" id="1482"/>
    <lineage>
        <taxon>Bacteria</taxon>
        <taxon>Bacillati</taxon>
        <taxon>Bacillota</taxon>
        <taxon>Bacilli</taxon>
        <taxon>Bacillales</taxon>
        <taxon>Bacillaceae</taxon>
        <taxon>Virgibacillus</taxon>
    </lineage>
</organism>
<feature type="domain" description="Major facilitator superfamily (MFS) profile" evidence="7">
    <location>
        <begin position="16"/>
        <end position="457"/>
    </location>
</feature>
<feature type="transmembrane region" description="Helical" evidence="6">
    <location>
        <begin position="333"/>
        <end position="354"/>
    </location>
</feature>
<dbReference type="Gene3D" id="1.20.1250.20">
    <property type="entry name" value="MFS general substrate transporter like domains"/>
    <property type="match status" value="2"/>
</dbReference>
<evidence type="ECO:0000256" key="5">
    <source>
        <dbReference type="ARBA" id="ARBA00023136"/>
    </source>
</evidence>
<feature type="transmembrane region" description="Helical" evidence="6">
    <location>
        <begin position="269"/>
        <end position="289"/>
    </location>
</feature>
<evidence type="ECO:0000313" key="9">
    <source>
        <dbReference type="Proteomes" id="UP000621631"/>
    </source>
</evidence>
<comment type="subcellular location">
    <subcellularLocation>
        <location evidence="1">Cell membrane</location>
        <topology evidence="1">Multi-pass membrane protein</topology>
    </subcellularLocation>
</comment>
<gene>
    <name evidence="8" type="ORF">IC602_17215</name>
</gene>
<keyword evidence="4 6" id="KW-1133">Transmembrane helix</keyword>
<feature type="transmembrane region" description="Helical" evidence="6">
    <location>
        <begin position="231"/>
        <end position="249"/>
    </location>
</feature>
<feature type="transmembrane region" description="Helical" evidence="6">
    <location>
        <begin position="360"/>
        <end position="384"/>
    </location>
</feature>
<name>A0ABR7VR21_VIRHA</name>
<dbReference type="PROSITE" id="PS50850">
    <property type="entry name" value="MFS"/>
    <property type="match status" value="1"/>
</dbReference>
<feature type="transmembrane region" description="Helical" evidence="6">
    <location>
        <begin position="301"/>
        <end position="321"/>
    </location>
</feature>
<feature type="transmembrane region" description="Helical" evidence="6">
    <location>
        <begin position="77"/>
        <end position="97"/>
    </location>
</feature>
<dbReference type="PANTHER" id="PTHR42718">
    <property type="entry name" value="MAJOR FACILITATOR SUPERFAMILY MULTIDRUG TRANSPORTER MFSC"/>
    <property type="match status" value="1"/>
</dbReference>
<dbReference type="RefSeq" id="WP_189779134.1">
    <property type="nucleotide sequence ID" value="NZ_JACWEZ010000016.1"/>
</dbReference>
<evidence type="ECO:0000259" key="7">
    <source>
        <dbReference type="PROSITE" id="PS50850"/>
    </source>
</evidence>
<feature type="transmembrane region" description="Helical" evidence="6">
    <location>
        <begin position="168"/>
        <end position="190"/>
    </location>
</feature>
<dbReference type="InterPro" id="IPR011701">
    <property type="entry name" value="MFS"/>
</dbReference>
<reference evidence="8 9" key="1">
    <citation type="submission" date="2020-09" db="EMBL/GenBank/DDBJ databases">
        <title>Draft Genome Sequences of Oil-Oxidizing Bacteria Halomonas titanicae, Marinobacter lutaoensis, and Virgibacillus halodenitrificans Isolated from Highly Saline Environments.</title>
        <authorList>
            <person name="Grouzdev D.S."/>
            <person name="Sokolova D.S."/>
            <person name="Semenova E.M."/>
            <person name="Borzenkov I.A."/>
            <person name="Bidzhieva S.K."/>
            <person name="Poltaraus A.B."/>
            <person name="Nazina T.N."/>
        </authorList>
    </citation>
    <scope>NUCLEOTIDE SEQUENCE [LARGE SCALE GENOMIC DNA]</scope>
    <source>
        <strain evidence="8 9">VKM B-3472D</strain>
    </source>
</reference>
<evidence type="ECO:0000256" key="3">
    <source>
        <dbReference type="ARBA" id="ARBA00022692"/>
    </source>
</evidence>
<evidence type="ECO:0000256" key="2">
    <source>
        <dbReference type="ARBA" id="ARBA00022448"/>
    </source>
</evidence>
<evidence type="ECO:0000313" key="8">
    <source>
        <dbReference type="EMBL" id="MBD1224354.1"/>
    </source>
</evidence>
<keyword evidence="9" id="KW-1185">Reference proteome</keyword>
<comment type="caution">
    <text evidence="8">The sequence shown here is derived from an EMBL/GenBank/DDBJ whole genome shotgun (WGS) entry which is preliminary data.</text>
</comment>
<dbReference type="InterPro" id="IPR036259">
    <property type="entry name" value="MFS_trans_sf"/>
</dbReference>
<dbReference type="InterPro" id="IPR020846">
    <property type="entry name" value="MFS_dom"/>
</dbReference>
<dbReference type="EMBL" id="JACWEZ010000016">
    <property type="protein sequence ID" value="MBD1224354.1"/>
    <property type="molecule type" value="Genomic_DNA"/>
</dbReference>
<dbReference type="Pfam" id="PF07690">
    <property type="entry name" value="MFS_1"/>
    <property type="match status" value="1"/>
</dbReference>
<keyword evidence="5 6" id="KW-0472">Membrane</keyword>
<evidence type="ECO:0000256" key="1">
    <source>
        <dbReference type="ARBA" id="ARBA00004651"/>
    </source>
</evidence>
<feature type="transmembrane region" description="Helical" evidence="6">
    <location>
        <begin position="140"/>
        <end position="162"/>
    </location>
</feature>
<feature type="transmembrane region" description="Helical" evidence="6">
    <location>
        <begin position="103"/>
        <end position="128"/>
    </location>
</feature>
<accession>A0ABR7VR21</accession>
<protein>
    <submittedName>
        <fullName evidence="8">MFS transporter</fullName>
    </submittedName>
</protein>
<feature type="transmembrane region" description="Helical" evidence="6">
    <location>
        <begin position="405"/>
        <end position="424"/>
    </location>
</feature>
<evidence type="ECO:0000256" key="6">
    <source>
        <dbReference type="SAM" id="Phobius"/>
    </source>
</evidence>
<feature type="transmembrane region" description="Helical" evidence="6">
    <location>
        <begin position="430"/>
        <end position="452"/>
    </location>
</feature>
<sequence>MEVKLSGSDDKSINRGFYYICLGAFFIMLSLATHLPAYPHMLAEFQLGAGHAVWMQLGLALGLTGFQPLLGWLGDSLGLKIVILIGATFMIVGSLLVSFSPEFWILVIGLFCKGIAGAAVAPAGVAYAGKFMIGDQRGKALGTFMAFSTIGALFGPIISGFFVDAMGWKSSFVLTACLGAIAFLLFLRVPALAVSQRKKLDIGGVILVLIVLTGLLTVPTFINAYGFMSSAWLPSFIIFILGLCLLIIVEKKQHAPLLDINYVGKQSFWVPTLIAVLLFIGFSGVMYLLTFFVQNVQGKPATTVGLLQMAIFLGSSLAAFISGRVIKKYPARLMLGSGITLFAIGIIMLTMVNIETSFSYLFISMSLIGIGSGFNTPVVKAIIVSQADSTRMNVVTFTNNVIENIAQRLGASFALVTFAIFAANGNKVSALANMSWIFIGLTIIAAIFIPLIPNKIQGIHHQEKSIVKNGQQETESAG</sequence>
<keyword evidence="2" id="KW-0813">Transport</keyword>
<feature type="transmembrane region" description="Helical" evidence="6">
    <location>
        <begin position="16"/>
        <end position="37"/>
    </location>
</feature>